<dbReference type="GO" id="GO:0030313">
    <property type="term" value="C:cell envelope"/>
    <property type="evidence" value="ECO:0007669"/>
    <property type="project" value="UniProtKB-SubCell"/>
</dbReference>
<dbReference type="SUPFAM" id="SSF52833">
    <property type="entry name" value="Thioredoxin-like"/>
    <property type="match status" value="1"/>
</dbReference>
<dbReference type="Pfam" id="PF13905">
    <property type="entry name" value="Thioredoxin_8"/>
    <property type="match status" value="1"/>
</dbReference>
<keyword evidence="2" id="KW-0201">Cytochrome c-type biogenesis</keyword>
<feature type="chain" id="PRO_5035266786" description="Thioredoxin domain-containing protein" evidence="5">
    <location>
        <begin position="21"/>
        <end position="374"/>
    </location>
</feature>
<proteinExistence type="predicted"/>
<dbReference type="InterPro" id="IPR050553">
    <property type="entry name" value="Thioredoxin_ResA/DsbE_sf"/>
</dbReference>
<organism evidence="7 8">
    <name type="scientific">Mongoliitalea lutea</name>
    <dbReference type="NCBI Taxonomy" id="849756"/>
    <lineage>
        <taxon>Bacteria</taxon>
        <taxon>Pseudomonadati</taxon>
        <taxon>Bacteroidota</taxon>
        <taxon>Cytophagia</taxon>
        <taxon>Cytophagales</taxon>
        <taxon>Cyclobacteriaceae</taxon>
        <taxon>Mongoliitalea</taxon>
    </lineage>
</organism>
<comment type="subcellular location">
    <subcellularLocation>
        <location evidence="1">Cell envelope</location>
    </subcellularLocation>
</comment>
<keyword evidence="4" id="KW-0676">Redox-active center</keyword>
<dbReference type="InterPro" id="IPR013766">
    <property type="entry name" value="Thioredoxin_domain"/>
</dbReference>
<reference evidence="7" key="1">
    <citation type="journal article" date="2014" name="Int. J. Syst. Evol. Microbiol.">
        <title>Complete genome sequence of Corynebacterium casei LMG S-19264T (=DSM 44701T), isolated from a smear-ripened cheese.</title>
        <authorList>
            <consortium name="US DOE Joint Genome Institute (JGI-PGF)"/>
            <person name="Walter F."/>
            <person name="Albersmeier A."/>
            <person name="Kalinowski J."/>
            <person name="Ruckert C."/>
        </authorList>
    </citation>
    <scope>NUCLEOTIDE SEQUENCE</scope>
    <source>
        <strain evidence="7">KCTC 23224</strain>
    </source>
</reference>
<dbReference type="InterPro" id="IPR012336">
    <property type="entry name" value="Thioredoxin-like_fold"/>
</dbReference>
<dbReference type="Gene3D" id="3.40.30.10">
    <property type="entry name" value="Glutaredoxin"/>
    <property type="match status" value="1"/>
</dbReference>
<feature type="signal peptide" evidence="5">
    <location>
        <begin position="1"/>
        <end position="20"/>
    </location>
</feature>
<evidence type="ECO:0000256" key="3">
    <source>
        <dbReference type="ARBA" id="ARBA00023157"/>
    </source>
</evidence>
<keyword evidence="5" id="KW-0732">Signal</keyword>
<gene>
    <name evidence="7" type="ORF">GCM10008106_08010</name>
</gene>
<name>A0A8J3CUV6_9BACT</name>
<feature type="domain" description="Thioredoxin" evidence="6">
    <location>
        <begin position="230"/>
        <end position="374"/>
    </location>
</feature>
<evidence type="ECO:0000256" key="4">
    <source>
        <dbReference type="ARBA" id="ARBA00023284"/>
    </source>
</evidence>
<evidence type="ECO:0000256" key="2">
    <source>
        <dbReference type="ARBA" id="ARBA00022748"/>
    </source>
</evidence>
<protein>
    <recommendedName>
        <fullName evidence="6">Thioredoxin domain-containing protein</fullName>
    </recommendedName>
</protein>
<dbReference type="PROSITE" id="PS51352">
    <property type="entry name" value="THIOREDOXIN_2"/>
    <property type="match status" value="1"/>
</dbReference>
<evidence type="ECO:0000256" key="1">
    <source>
        <dbReference type="ARBA" id="ARBA00004196"/>
    </source>
</evidence>
<keyword evidence="8" id="KW-1185">Reference proteome</keyword>
<evidence type="ECO:0000259" key="6">
    <source>
        <dbReference type="PROSITE" id="PS51352"/>
    </source>
</evidence>
<dbReference type="InterPro" id="IPR036249">
    <property type="entry name" value="Thioredoxin-like_sf"/>
</dbReference>
<dbReference type="AlphaFoldDB" id="A0A8J3CUV6"/>
<dbReference type="CDD" id="cd02966">
    <property type="entry name" value="TlpA_like_family"/>
    <property type="match status" value="1"/>
</dbReference>
<dbReference type="Proteomes" id="UP000642809">
    <property type="component" value="Unassembled WGS sequence"/>
</dbReference>
<reference evidence="7" key="2">
    <citation type="submission" date="2020-09" db="EMBL/GenBank/DDBJ databases">
        <authorList>
            <person name="Sun Q."/>
            <person name="Kim S."/>
        </authorList>
    </citation>
    <scope>NUCLEOTIDE SEQUENCE</scope>
    <source>
        <strain evidence="7">KCTC 23224</strain>
    </source>
</reference>
<comment type="caution">
    <text evidence="7">The sequence shown here is derived from an EMBL/GenBank/DDBJ whole genome shotgun (WGS) entry which is preliminary data.</text>
</comment>
<dbReference type="RefSeq" id="WP_229800490.1">
    <property type="nucleotide sequence ID" value="NZ_BMYF01000004.1"/>
</dbReference>
<evidence type="ECO:0000256" key="5">
    <source>
        <dbReference type="SAM" id="SignalP"/>
    </source>
</evidence>
<dbReference type="GO" id="GO:0017004">
    <property type="term" value="P:cytochrome complex assembly"/>
    <property type="evidence" value="ECO:0007669"/>
    <property type="project" value="UniProtKB-KW"/>
</dbReference>
<dbReference type="PANTHER" id="PTHR42852">
    <property type="entry name" value="THIOL:DISULFIDE INTERCHANGE PROTEIN DSBE"/>
    <property type="match status" value="1"/>
</dbReference>
<keyword evidence="3" id="KW-1015">Disulfide bond</keyword>
<evidence type="ECO:0000313" key="7">
    <source>
        <dbReference type="EMBL" id="GHB29596.1"/>
    </source>
</evidence>
<sequence length="374" mass="42708">MRYLCLIISLLVLPFSFSFAQQKSGALTIYTTSLYGYVQEELYPMIAESLFDVEEAPTVDDFITLAKKIDQQVKDHLKGQETSLDASDISEAVAMRKALLVQLSEAYMERAEELSAEEKSAFFQQYLVQLGILEDLTNLNDDLSRSLMMALHYSLEIPFGMPNTRVEEFILSREEPMRESLKAAMVMNEMVMLSGGYEVSERLVNQFVAEYPESVHLPNMMEDLKDLERLRTGAQVTDFEFKDLTGAMVRLSDYHDKIIYLDLWASWCGPCIQTFKTKTPDFEKKLVGLDDIILMYVSVDEKEESWKNYLDKNPMNGVHLFAGQGFEADIMRYFKVWGIPRYLILGKGNKILQVNAPRPGDEAYEALIAIGEGM</sequence>
<dbReference type="PANTHER" id="PTHR42852:SF6">
    <property type="entry name" value="THIOL:DISULFIDE INTERCHANGE PROTEIN DSBE"/>
    <property type="match status" value="1"/>
</dbReference>
<dbReference type="EMBL" id="BMYF01000004">
    <property type="protein sequence ID" value="GHB29596.1"/>
    <property type="molecule type" value="Genomic_DNA"/>
</dbReference>
<accession>A0A8J3CUV6</accession>
<evidence type="ECO:0000313" key="8">
    <source>
        <dbReference type="Proteomes" id="UP000642809"/>
    </source>
</evidence>